<feature type="domain" description="RNA polymerase sigma factor 70 region 4 type 2" evidence="5">
    <location>
        <begin position="337"/>
        <end position="382"/>
    </location>
</feature>
<evidence type="ECO:0000256" key="3">
    <source>
        <dbReference type="ARBA" id="ARBA00023125"/>
    </source>
</evidence>
<dbReference type="SUPFAM" id="SSF88659">
    <property type="entry name" value="Sigma3 and sigma4 domains of RNA polymerase sigma factors"/>
    <property type="match status" value="2"/>
</dbReference>
<dbReference type="Proteomes" id="UP000218785">
    <property type="component" value="Chromosome"/>
</dbReference>
<name>A0A1Z4N203_9CYAN</name>
<keyword evidence="4" id="KW-0804">Transcription</keyword>
<evidence type="ECO:0000259" key="5">
    <source>
        <dbReference type="Pfam" id="PF08281"/>
    </source>
</evidence>
<organism evidence="6 7">
    <name type="scientific">Tolypothrix tenuis PCC 7101</name>
    <dbReference type="NCBI Taxonomy" id="231146"/>
    <lineage>
        <taxon>Bacteria</taxon>
        <taxon>Bacillati</taxon>
        <taxon>Cyanobacteriota</taxon>
        <taxon>Cyanophyceae</taxon>
        <taxon>Nostocales</taxon>
        <taxon>Tolypothrichaceae</taxon>
        <taxon>Tolypothrix</taxon>
    </lineage>
</organism>
<keyword evidence="7" id="KW-1185">Reference proteome</keyword>
<dbReference type="AlphaFoldDB" id="A0A1Z4N203"/>
<sequence>MYSNLPNRQNLVDKFSMYIKLESNNGHLNLQWQSQPYLKRNIELYQSRHEQFANLFNQKDSTREIVQFWIDMAFNDLPQQQDWEPSNRVAKAWEHLKIYCEKSCYEATKQVLKDTWQAHINESWEEYLFICRCLIYSDNKFRQILEKYNSRTSLLDTYITGVLIKTIKDEAGVAKFSKWRLLYKKSDKELKEALLRDGRYEPEISQMLFARKYFKLVYQMNKVQNPTTRVSKKWPEPDSSDFAEAAQYYNAEKLLVCAPHEVAISANTTGEQLKAGMEICITALQNYPKSITPRCSLEALKDAGCEFDALELGLISVDKLEDCTHQQSSLINQAEAILQQQLQALKPDQQEILLLYYGLRINQQEIADKFHVTQGAIAHRLQTIERKFIKSLYSLKSPPIWVSKYVEQWLATNYKAPIYADLIQATLVVAEKKLAPPEREILQLCYAHNLEPQVIANQLGINQSLVQEILQKTQAKLEAAVIQEIDILIKKFLQIWLAKISQTSPYLANLSSGDAIKAKVHLMA</sequence>
<dbReference type="KEGG" id="ttq:NIES37_37550"/>
<protein>
    <recommendedName>
        <fullName evidence="5">RNA polymerase sigma factor 70 region 4 type 2 domain-containing protein</fullName>
    </recommendedName>
</protein>
<dbReference type="InterPro" id="IPR036388">
    <property type="entry name" value="WH-like_DNA-bd_sf"/>
</dbReference>
<keyword evidence="1" id="KW-0805">Transcription regulation</keyword>
<dbReference type="InterPro" id="IPR013249">
    <property type="entry name" value="RNA_pol_sigma70_r4_t2"/>
</dbReference>
<dbReference type="InterPro" id="IPR013324">
    <property type="entry name" value="RNA_pol_sigma_r3/r4-like"/>
</dbReference>
<evidence type="ECO:0000313" key="7">
    <source>
        <dbReference type="Proteomes" id="UP000218785"/>
    </source>
</evidence>
<dbReference type="PANTHER" id="PTHR30385">
    <property type="entry name" value="SIGMA FACTOR F FLAGELLAR"/>
    <property type="match status" value="1"/>
</dbReference>
<evidence type="ECO:0000256" key="4">
    <source>
        <dbReference type="ARBA" id="ARBA00023163"/>
    </source>
</evidence>
<reference evidence="6 7" key="1">
    <citation type="submission" date="2017-06" db="EMBL/GenBank/DDBJ databases">
        <title>Genome sequencing of cyanobaciteial culture collection at National Institute for Environmental Studies (NIES).</title>
        <authorList>
            <person name="Hirose Y."/>
            <person name="Shimura Y."/>
            <person name="Fujisawa T."/>
            <person name="Nakamura Y."/>
            <person name="Kawachi M."/>
        </authorList>
    </citation>
    <scope>NUCLEOTIDE SEQUENCE [LARGE SCALE GENOMIC DNA]</scope>
    <source>
        <strain evidence="6 7">NIES-37</strain>
    </source>
</reference>
<gene>
    <name evidence="6" type="ORF">NIES37_37550</name>
</gene>
<proteinExistence type="predicted"/>
<dbReference type="EMBL" id="AP018248">
    <property type="protein sequence ID" value="BAY99772.1"/>
    <property type="molecule type" value="Genomic_DNA"/>
</dbReference>
<dbReference type="Pfam" id="PF08281">
    <property type="entry name" value="Sigma70_r4_2"/>
    <property type="match status" value="1"/>
</dbReference>
<evidence type="ECO:0000313" key="6">
    <source>
        <dbReference type="EMBL" id="BAY99772.1"/>
    </source>
</evidence>
<accession>A0A1Z4N203</accession>
<keyword evidence="2" id="KW-0731">Sigma factor</keyword>
<dbReference type="GO" id="GO:0006352">
    <property type="term" value="P:DNA-templated transcription initiation"/>
    <property type="evidence" value="ECO:0007669"/>
    <property type="project" value="InterPro"/>
</dbReference>
<evidence type="ECO:0000256" key="2">
    <source>
        <dbReference type="ARBA" id="ARBA00023082"/>
    </source>
</evidence>
<evidence type="ECO:0000256" key="1">
    <source>
        <dbReference type="ARBA" id="ARBA00023015"/>
    </source>
</evidence>
<dbReference type="Gene3D" id="1.10.10.10">
    <property type="entry name" value="Winged helix-like DNA-binding domain superfamily/Winged helix DNA-binding domain"/>
    <property type="match status" value="1"/>
</dbReference>
<dbReference type="GO" id="GO:0016987">
    <property type="term" value="F:sigma factor activity"/>
    <property type="evidence" value="ECO:0007669"/>
    <property type="project" value="UniProtKB-KW"/>
</dbReference>
<dbReference type="GO" id="GO:0003677">
    <property type="term" value="F:DNA binding"/>
    <property type="evidence" value="ECO:0007669"/>
    <property type="project" value="UniProtKB-KW"/>
</dbReference>
<keyword evidence="3" id="KW-0238">DNA-binding</keyword>
<dbReference type="PANTHER" id="PTHR30385:SF7">
    <property type="entry name" value="RNA POLYMERASE SIGMA FACTOR FLIA"/>
    <property type="match status" value="1"/>
</dbReference>